<evidence type="ECO:0008006" key="6">
    <source>
        <dbReference type="Google" id="ProtNLM"/>
    </source>
</evidence>
<protein>
    <recommendedName>
        <fullName evidence="6">TEL2-interacting protein 1</fullName>
    </recommendedName>
</protein>
<evidence type="ECO:0000259" key="2">
    <source>
        <dbReference type="Pfam" id="PF24173"/>
    </source>
</evidence>
<gene>
    <name evidence="4" type="ORF">VKT23_005377</name>
</gene>
<accession>A0ABR1JRF3</accession>
<reference evidence="4 5" key="1">
    <citation type="submission" date="2024-01" db="EMBL/GenBank/DDBJ databases">
        <title>A draft genome for the cacao thread blight pathogen Marasmiellus scandens.</title>
        <authorList>
            <person name="Baruah I.K."/>
            <person name="Leung J."/>
            <person name="Bukari Y."/>
            <person name="Amoako-Attah I."/>
            <person name="Meinhardt L.W."/>
            <person name="Bailey B.A."/>
            <person name="Cohen S.P."/>
        </authorList>
    </citation>
    <scope>NUCLEOTIDE SEQUENCE [LARGE SCALE GENOMIC DNA]</scope>
    <source>
        <strain evidence="4 5">GH-19</strain>
    </source>
</reference>
<dbReference type="InterPro" id="IPR016024">
    <property type="entry name" value="ARM-type_fold"/>
</dbReference>
<proteinExistence type="predicted"/>
<sequence>MSSPDTQSQAAFQQLKAVCVPLLGSSALTPASVPNVLQLLDDLIQTLRGLQSSGISLNASLISYTFFPISTILRRNASAAIPDQVLEKLFIVLSLLCEDWWWFCELNIWDQIFMLCGSVIGGMEGKGKGKDRDDETKEAAAQCLFALLRPRDNDHGPFTPSQVQSRTRLLKEHVQSNTFISVLGQTLNSILLATECRRVSLLKVCLDLLYVLLHTYFPDDLLLSVLPGVVSSMCKTALGAPGSKGWVLGDVVDKSLLVIQEAVVRSVGDDVCIRDGAIVSVDDLENVTELLTPKKAPPAEARPFGTLRTQSWLRGTSSQLHIAIKSLSPLVKHPTVSAVLALVRFSTSILNATSETLPQTQPLLLSSLLSLSNHEFPNVSTSASQSLLSLLAKTSKTSYALLQSIMRITRDNLLTLPMLLPSHADAKVEHIAGLVEAACRLASEEQAKETGLTSISIEVGKLLGPTGGIEKWGWSLLSVLEFEDPPVTVTNISSAQLMLESDPSSTQWTPFPHPTLKNVSSTSTYDALLRMFRSLGHAAGESGLPSVEWFIGVAQGSRGTRAVAALWCACRLFEGISSVSLSSDPSSGPTFLQKRKRLEKAARGFAKGIAQLWDDVEEVSEDLPVHEEDGLTSSVEHVQGLVRLSDTLNVTKTAPARRRKISQPMLHKSFALQLLAIASGILQARYTSLLLYTIYPILHSLVSPLSFLSQSALASLHFITFHMSYATPGNLLLSNFDYVLDSVSRRLTRRLLDVDAAKVLVVMIRLVGTDIVEKAGDVVEECFDRLDEYHGYQIIVEGLVEVLSEVIKVIALEENVSRAGRETRSAQTQRQADNQKFKDFLDWFPTRHNVTTEDDTEDYGPAPRRAWGEGKDKGPENEQDPGAALPTESEEVPPTPIQALTKQIVTRSMFLLTHNSPVIRARILTLLSSSAAVLSESTFLPSIHSAWPFVLNRLGDAEVFVVSAAAGLIEALTTHFGSFMYRRIWDDVWPRFHTMLSKLETGDNFSALARRGAGAVGTESVYTHSHRLYRSILTSMTAALRGVDPQDSSNWQVVLSFRRFLHSKAAEELQNCARQLYIAAGEKNADAVWLALYSTAGNAAGPCKFLHEPKWDISENVTLIFGVLDR</sequence>
<evidence type="ECO:0000313" key="5">
    <source>
        <dbReference type="Proteomes" id="UP001498398"/>
    </source>
</evidence>
<evidence type="ECO:0000313" key="4">
    <source>
        <dbReference type="EMBL" id="KAK7465399.1"/>
    </source>
</evidence>
<dbReference type="InterPro" id="IPR011989">
    <property type="entry name" value="ARM-like"/>
</dbReference>
<dbReference type="Pfam" id="PF21547">
    <property type="entry name" value="TTI1"/>
    <property type="match status" value="1"/>
</dbReference>
<dbReference type="SUPFAM" id="SSF48371">
    <property type="entry name" value="ARM repeat"/>
    <property type="match status" value="1"/>
</dbReference>
<dbReference type="PANTHER" id="PTHR18460:SF3">
    <property type="entry name" value="TELO2-INTERACTING PROTEIN 1 HOMOLOG"/>
    <property type="match status" value="1"/>
</dbReference>
<name>A0ABR1JRF3_9AGAR</name>
<feature type="domain" description="TTI1 C-terminal TPR" evidence="3">
    <location>
        <begin position="802"/>
        <end position="1089"/>
    </location>
</feature>
<dbReference type="Proteomes" id="UP001498398">
    <property type="component" value="Unassembled WGS sequence"/>
</dbReference>
<feature type="domain" description="TTI1 N-terminal TPR" evidence="2">
    <location>
        <begin position="12"/>
        <end position="375"/>
    </location>
</feature>
<feature type="compositionally biased region" description="Basic and acidic residues" evidence="1">
    <location>
        <begin position="866"/>
        <end position="876"/>
    </location>
</feature>
<dbReference type="InterPro" id="IPR057566">
    <property type="entry name" value="TPR_TTI1_N"/>
</dbReference>
<dbReference type="PANTHER" id="PTHR18460">
    <property type="entry name" value="TEL2 INTERACTING PROTEIN 1 TTI1 FAMILY MEMBER"/>
    <property type="match status" value="1"/>
</dbReference>
<dbReference type="InterPro" id="IPR049362">
    <property type="entry name" value="TTI1_rpt"/>
</dbReference>
<evidence type="ECO:0000259" key="3">
    <source>
        <dbReference type="Pfam" id="PF24181"/>
    </source>
</evidence>
<dbReference type="InterPro" id="IPR057567">
    <property type="entry name" value="TPR_TTI1_C"/>
</dbReference>
<dbReference type="InterPro" id="IPR052587">
    <property type="entry name" value="TELO2-interacting_protein_1"/>
</dbReference>
<dbReference type="Gene3D" id="1.25.10.10">
    <property type="entry name" value="Leucine-rich Repeat Variant"/>
    <property type="match status" value="1"/>
</dbReference>
<evidence type="ECO:0000256" key="1">
    <source>
        <dbReference type="SAM" id="MobiDB-lite"/>
    </source>
</evidence>
<keyword evidence="5" id="KW-1185">Reference proteome</keyword>
<dbReference type="Pfam" id="PF24173">
    <property type="entry name" value="TPR_TTI1_N"/>
    <property type="match status" value="1"/>
</dbReference>
<dbReference type="EMBL" id="JBANRG010000006">
    <property type="protein sequence ID" value="KAK7465399.1"/>
    <property type="molecule type" value="Genomic_DNA"/>
</dbReference>
<dbReference type="Pfam" id="PF24181">
    <property type="entry name" value="TPR_TTI1_C"/>
    <property type="match status" value="1"/>
</dbReference>
<organism evidence="4 5">
    <name type="scientific">Marasmiellus scandens</name>
    <dbReference type="NCBI Taxonomy" id="2682957"/>
    <lineage>
        <taxon>Eukaryota</taxon>
        <taxon>Fungi</taxon>
        <taxon>Dikarya</taxon>
        <taxon>Basidiomycota</taxon>
        <taxon>Agaricomycotina</taxon>
        <taxon>Agaricomycetes</taxon>
        <taxon>Agaricomycetidae</taxon>
        <taxon>Agaricales</taxon>
        <taxon>Marasmiineae</taxon>
        <taxon>Omphalotaceae</taxon>
        <taxon>Marasmiellus</taxon>
    </lineage>
</organism>
<comment type="caution">
    <text evidence="4">The sequence shown here is derived from an EMBL/GenBank/DDBJ whole genome shotgun (WGS) entry which is preliminary data.</text>
</comment>
<feature type="region of interest" description="Disordered" evidence="1">
    <location>
        <begin position="851"/>
        <end position="894"/>
    </location>
</feature>